<name>A0A327NKH8_9BACT</name>
<dbReference type="PANTHER" id="PTHR34580:SF1">
    <property type="entry name" value="PROTEIN PAFC"/>
    <property type="match status" value="1"/>
</dbReference>
<accession>A0A327NKH8</accession>
<dbReference type="InterPro" id="IPR051534">
    <property type="entry name" value="CBASS_pafABC_assoc_protein"/>
</dbReference>
<evidence type="ECO:0000313" key="2">
    <source>
        <dbReference type="EMBL" id="RAI75880.1"/>
    </source>
</evidence>
<dbReference type="Pfam" id="PF13280">
    <property type="entry name" value="WYL"/>
    <property type="match status" value="1"/>
</dbReference>
<protein>
    <recommendedName>
        <fullName evidence="1">WYL domain-containing protein</fullName>
    </recommendedName>
</protein>
<gene>
    <name evidence="2" type="ORF">HMF3257_20025</name>
</gene>
<feature type="domain" description="WYL" evidence="1">
    <location>
        <begin position="42"/>
        <end position="108"/>
    </location>
</feature>
<dbReference type="Proteomes" id="UP000249016">
    <property type="component" value="Unassembled WGS sequence"/>
</dbReference>
<comment type="caution">
    <text evidence="2">The sequence shown here is derived from an EMBL/GenBank/DDBJ whole genome shotgun (WGS) entry which is preliminary data.</text>
</comment>
<dbReference type="InterPro" id="IPR026881">
    <property type="entry name" value="WYL_dom"/>
</dbReference>
<keyword evidence="3" id="KW-1185">Reference proteome</keyword>
<dbReference type="PROSITE" id="PS52050">
    <property type="entry name" value="WYL"/>
    <property type="match status" value="1"/>
</dbReference>
<dbReference type="EMBL" id="QLII01000001">
    <property type="protein sequence ID" value="RAI75880.1"/>
    <property type="molecule type" value="Genomic_DNA"/>
</dbReference>
<evidence type="ECO:0000313" key="3">
    <source>
        <dbReference type="Proteomes" id="UP000249016"/>
    </source>
</evidence>
<dbReference type="PANTHER" id="PTHR34580">
    <property type="match status" value="1"/>
</dbReference>
<evidence type="ECO:0000259" key="1">
    <source>
        <dbReference type="Pfam" id="PF13280"/>
    </source>
</evidence>
<dbReference type="RefSeq" id="WP_111344764.1">
    <property type="nucleotide sequence ID" value="NZ_QLII01000001.1"/>
</dbReference>
<dbReference type="AlphaFoldDB" id="A0A327NKH8"/>
<proteinExistence type="predicted"/>
<organism evidence="2 3">
    <name type="scientific">Spirosoma telluris</name>
    <dbReference type="NCBI Taxonomy" id="2183553"/>
    <lineage>
        <taxon>Bacteria</taxon>
        <taxon>Pseudomonadati</taxon>
        <taxon>Bacteroidota</taxon>
        <taxon>Cytophagia</taxon>
        <taxon>Cytophagales</taxon>
        <taxon>Cytophagaceae</taxon>
        <taxon>Spirosoma</taxon>
    </lineage>
</organism>
<sequence>MAAQQNLARTLNLIRLLKQRPGKTLAQLAQILECTPRHARRYMDRLSDAIRDRRQVRLLRYHSINSNSISDRLVEPYSFSENFTQLTAYEPESNTAKTFKTQRIEDVVVLETAQTKPPTEVPTDPFDWPGDQKRVSLRLTYQAYHLLTEAYPLTRPDIMPNPDDTDFPYTYEGTVRSWVGIGRFVLGIPGQVQINEPDAFRDYLRAGGRDVGVERIRFVSKIIGHDGVDFPYRPIRRR</sequence>
<reference evidence="2 3" key="1">
    <citation type="submission" date="2018-06" db="EMBL/GenBank/DDBJ databases">
        <title>Spirosoma sp. HMF3257 Genome sequencing and assembly.</title>
        <authorList>
            <person name="Kang H."/>
            <person name="Cha I."/>
            <person name="Kim H."/>
            <person name="Kang J."/>
            <person name="Joh K."/>
        </authorList>
    </citation>
    <scope>NUCLEOTIDE SEQUENCE [LARGE SCALE GENOMIC DNA]</scope>
    <source>
        <strain evidence="2 3">HMF3257</strain>
    </source>
</reference>
<dbReference type="OrthoDB" id="1315521at2"/>